<dbReference type="AlphaFoldDB" id="A0A1G5L9C7"/>
<feature type="active site" description="Proton acceptor" evidence="1">
    <location>
        <position position="182"/>
    </location>
</feature>
<dbReference type="InterPro" id="IPR015422">
    <property type="entry name" value="PyrdxlP-dep_Trfase_small"/>
</dbReference>
<dbReference type="Proteomes" id="UP000198636">
    <property type="component" value="Unassembled WGS sequence"/>
</dbReference>
<name>A0A1G5L9C7_9FIRM</name>
<reference evidence="4 5" key="1">
    <citation type="submission" date="2016-10" db="EMBL/GenBank/DDBJ databases">
        <authorList>
            <person name="de Groot N.N."/>
        </authorList>
    </citation>
    <scope>NUCLEOTIDE SEQUENCE [LARGE SCALE GENOMIC DNA]</scope>
    <source>
        <strain evidence="4 5">DSM 18978</strain>
    </source>
</reference>
<dbReference type="PIRSF" id="PIRSF000390">
    <property type="entry name" value="PLP_StrS"/>
    <property type="match status" value="1"/>
</dbReference>
<dbReference type="EMBL" id="FMUS01000044">
    <property type="protein sequence ID" value="SCZ09462.1"/>
    <property type="molecule type" value="Genomic_DNA"/>
</dbReference>
<dbReference type="InterPro" id="IPR015424">
    <property type="entry name" value="PyrdxlP-dep_Trfase"/>
</dbReference>
<dbReference type="RefSeq" id="WP_091547509.1">
    <property type="nucleotide sequence ID" value="NZ_FMUS01000044.1"/>
</dbReference>
<evidence type="ECO:0000256" key="2">
    <source>
        <dbReference type="PIRSR" id="PIRSR000390-2"/>
    </source>
</evidence>
<comment type="similarity">
    <text evidence="3">Belongs to the DegT/DnrJ/EryC1 family.</text>
</comment>
<dbReference type="SUPFAM" id="SSF53383">
    <property type="entry name" value="PLP-dependent transferases"/>
    <property type="match status" value="1"/>
</dbReference>
<keyword evidence="5" id="KW-1185">Reference proteome</keyword>
<dbReference type="Gene3D" id="3.90.1150.10">
    <property type="entry name" value="Aspartate Aminotransferase, domain 1"/>
    <property type="match status" value="1"/>
</dbReference>
<keyword evidence="2 3" id="KW-0663">Pyridoxal phosphate</keyword>
<dbReference type="STRING" id="1120976.SAMN03080606_04199"/>
<feature type="modified residue" description="N6-(pyridoxal phosphate)lysine" evidence="2">
    <location>
        <position position="182"/>
    </location>
</feature>
<proteinExistence type="inferred from homology"/>
<accession>A0A1G5L9C7</accession>
<dbReference type="OrthoDB" id="9810913at2"/>
<dbReference type="Gene3D" id="3.40.640.10">
    <property type="entry name" value="Type I PLP-dependent aspartate aminotransferase-like (Major domain)"/>
    <property type="match status" value="1"/>
</dbReference>
<sequence length="374" mass="42513">MKINDKFLYRNKDDDFALKKALDNLQLSGTSSIIEEYEEKLRDFFGSKYAVAVSSGTSAIHCALYALGIREGDEVLIPPTAPIMTAIPVLQQKAIPIFVDTNKDNFGFDIQALKKSITKKAKAIICVPMWGYPFDYDELLDVCESYNISLIEDTAQAHCTTYNNKNLGTIGNIGCFSTHDRKILPTGEGGFILTNDKNQYESIKSFIQFGYMTGNIFGTNYKLSTLQATLGMSRIKKIDWQLDVRMKNAKLILDNLTNKNIKEIVYPKNSNPNYYSLVLQVNKSYNKVKNLNEDMVKNGIPTDIVRYNYQPMYKYPLFKQFEKECLNAEHLSKTIITIPVHPNINDNNIDYIVDYLNKIDFKGENIGAHSSKVM</sequence>
<dbReference type="PANTHER" id="PTHR30244">
    <property type="entry name" value="TRANSAMINASE"/>
    <property type="match status" value="1"/>
</dbReference>
<dbReference type="InterPro" id="IPR015421">
    <property type="entry name" value="PyrdxlP-dep_Trfase_major"/>
</dbReference>
<dbReference type="Pfam" id="PF01041">
    <property type="entry name" value="DegT_DnrJ_EryC1"/>
    <property type="match status" value="1"/>
</dbReference>
<evidence type="ECO:0000313" key="5">
    <source>
        <dbReference type="Proteomes" id="UP000198636"/>
    </source>
</evidence>
<evidence type="ECO:0000256" key="1">
    <source>
        <dbReference type="PIRSR" id="PIRSR000390-1"/>
    </source>
</evidence>
<dbReference type="CDD" id="cd00616">
    <property type="entry name" value="AHBA_syn"/>
    <property type="match status" value="1"/>
</dbReference>
<dbReference type="InterPro" id="IPR000653">
    <property type="entry name" value="DegT/StrS_aminotransferase"/>
</dbReference>
<dbReference type="GO" id="GO:0000271">
    <property type="term" value="P:polysaccharide biosynthetic process"/>
    <property type="evidence" value="ECO:0007669"/>
    <property type="project" value="TreeGrafter"/>
</dbReference>
<organism evidence="4 5">
    <name type="scientific">Alkaliphilus peptidifermentans DSM 18978</name>
    <dbReference type="NCBI Taxonomy" id="1120976"/>
    <lineage>
        <taxon>Bacteria</taxon>
        <taxon>Bacillati</taxon>
        <taxon>Bacillota</taxon>
        <taxon>Clostridia</taxon>
        <taxon>Peptostreptococcales</taxon>
        <taxon>Natronincolaceae</taxon>
        <taxon>Alkaliphilus</taxon>
    </lineage>
</organism>
<evidence type="ECO:0000256" key="3">
    <source>
        <dbReference type="RuleBase" id="RU004508"/>
    </source>
</evidence>
<gene>
    <name evidence="4" type="ORF">SAMN03080606_04199</name>
</gene>
<dbReference type="GO" id="GO:0030170">
    <property type="term" value="F:pyridoxal phosphate binding"/>
    <property type="evidence" value="ECO:0007669"/>
    <property type="project" value="TreeGrafter"/>
</dbReference>
<dbReference type="PANTHER" id="PTHR30244:SF34">
    <property type="entry name" value="DTDP-4-AMINO-4,6-DIDEOXYGALACTOSE TRANSAMINASE"/>
    <property type="match status" value="1"/>
</dbReference>
<evidence type="ECO:0000313" key="4">
    <source>
        <dbReference type="EMBL" id="SCZ09462.1"/>
    </source>
</evidence>
<protein>
    <submittedName>
        <fullName evidence="4">dTDP-4-amino-4,6-dideoxygalactose transaminase</fullName>
    </submittedName>
</protein>
<dbReference type="GO" id="GO:0008483">
    <property type="term" value="F:transaminase activity"/>
    <property type="evidence" value="ECO:0007669"/>
    <property type="project" value="TreeGrafter"/>
</dbReference>